<dbReference type="CDD" id="cd04301">
    <property type="entry name" value="NAT_SF"/>
    <property type="match status" value="1"/>
</dbReference>
<dbReference type="PANTHER" id="PTHR43877:SF2">
    <property type="entry name" value="AMINOALKYLPHOSPHONATE N-ACETYLTRANSFERASE-RELATED"/>
    <property type="match status" value="1"/>
</dbReference>
<evidence type="ECO:0000313" key="5">
    <source>
        <dbReference type="Proteomes" id="UP000053797"/>
    </source>
</evidence>
<dbReference type="EMBL" id="LNQL01000001">
    <property type="protein sequence ID" value="KSU50962.1"/>
    <property type="molecule type" value="Genomic_DNA"/>
</dbReference>
<keyword evidence="2" id="KW-0012">Acyltransferase</keyword>
<feature type="domain" description="N-acetyltransferase" evidence="3">
    <location>
        <begin position="1"/>
        <end position="145"/>
    </location>
</feature>
<dbReference type="GO" id="GO:0016747">
    <property type="term" value="F:acyltransferase activity, transferring groups other than amino-acyl groups"/>
    <property type="evidence" value="ECO:0007669"/>
    <property type="project" value="InterPro"/>
</dbReference>
<dbReference type="InterPro" id="IPR050832">
    <property type="entry name" value="Bact_Acetyltransf"/>
</dbReference>
<dbReference type="InterPro" id="IPR000182">
    <property type="entry name" value="GNAT_dom"/>
</dbReference>
<dbReference type="InterPro" id="IPR016181">
    <property type="entry name" value="Acyl_CoA_acyltransferase"/>
</dbReference>
<dbReference type="RefSeq" id="WP_058264985.1">
    <property type="nucleotide sequence ID" value="NZ_FMYN01000001.1"/>
</dbReference>
<dbReference type="Pfam" id="PF00583">
    <property type="entry name" value="Acetyltransf_1"/>
    <property type="match status" value="1"/>
</dbReference>
<evidence type="ECO:0000313" key="4">
    <source>
        <dbReference type="EMBL" id="KSU50962.1"/>
    </source>
</evidence>
<keyword evidence="1" id="KW-0808">Transferase</keyword>
<protein>
    <recommendedName>
        <fullName evidence="3">N-acetyltransferase domain-containing protein</fullName>
    </recommendedName>
</protein>
<dbReference type="Gene3D" id="3.40.630.30">
    <property type="match status" value="1"/>
</dbReference>
<reference evidence="4 5" key="1">
    <citation type="journal article" date="2015" name="Int. J. Syst. Evol. Microbiol.">
        <title>Exiguobacterium enclense sp. nov., isolated from sediment.</title>
        <authorList>
            <person name="Dastager S.G."/>
            <person name="Mawlankar R."/>
            <person name="Sonalkar V.V."/>
            <person name="Thorat M.N."/>
            <person name="Mual P."/>
            <person name="Verma A."/>
            <person name="Krishnamurthi S."/>
            <person name="Tang S.K."/>
            <person name="Li W.J."/>
        </authorList>
    </citation>
    <scope>NUCLEOTIDE SEQUENCE [LARGE SCALE GENOMIC DNA]</scope>
    <source>
        <strain evidence="4 5">NIO-1109</strain>
    </source>
</reference>
<sequence length="145" mass="16368">MNIRSWTTDDLPQLVGLMTQLGYPASENVLRERFTRVTRHPDYELLVLEDDDMLLGCVGLFQAQAFEHDTTYVRIVAFVVNAKYRQQGIGRRLIQAAEDWAHARGATAVLLNSGNRPEREAAHHFYQSMGYSVTSTSYSKSLASS</sequence>
<dbReference type="PROSITE" id="PS51186">
    <property type="entry name" value="GNAT"/>
    <property type="match status" value="1"/>
</dbReference>
<dbReference type="PANTHER" id="PTHR43877">
    <property type="entry name" value="AMINOALKYLPHOSPHONATE N-ACETYLTRANSFERASE-RELATED-RELATED"/>
    <property type="match status" value="1"/>
</dbReference>
<dbReference type="Proteomes" id="UP000053797">
    <property type="component" value="Unassembled WGS sequence"/>
</dbReference>
<dbReference type="OrthoDB" id="9797826at2"/>
<organism evidence="4 5">
    <name type="scientific">Exiguobacterium indicum</name>
    <dbReference type="NCBI Taxonomy" id="296995"/>
    <lineage>
        <taxon>Bacteria</taxon>
        <taxon>Bacillati</taxon>
        <taxon>Bacillota</taxon>
        <taxon>Bacilli</taxon>
        <taxon>Bacillales</taxon>
        <taxon>Bacillales Family XII. Incertae Sedis</taxon>
        <taxon>Exiguobacterium</taxon>
    </lineage>
</organism>
<gene>
    <name evidence="4" type="ORF">AS033_06165</name>
</gene>
<evidence type="ECO:0000256" key="1">
    <source>
        <dbReference type="ARBA" id="ARBA00022679"/>
    </source>
</evidence>
<evidence type="ECO:0000259" key="3">
    <source>
        <dbReference type="PROSITE" id="PS51186"/>
    </source>
</evidence>
<dbReference type="AlphaFoldDB" id="A0A0V8GL08"/>
<comment type="caution">
    <text evidence="4">The sequence shown here is derived from an EMBL/GenBank/DDBJ whole genome shotgun (WGS) entry which is preliminary data.</text>
</comment>
<accession>A0A0V8GL08</accession>
<evidence type="ECO:0000256" key="2">
    <source>
        <dbReference type="ARBA" id="ARBA00023315"/>
    </source>
</evidence>
<name>A0A0V8GL08_9BACL</name>
<proteinExistence type="predicted"/>
<dbReference type="SUPFAM" id="SSF55729">
    <property type="entry name" value="Acyl-CoA N-acyltransferases (Nat)"/>
    <property type="match status" value="1"/>
</dbReference>